<keyword evidence="1" id="KW-1133">Transmembrane helix</keyword>
<feature type="transmembrane region" description="Helical" evidence="1">
    <location>
        <begin position="26"/>
        <end position="46"/>
    </location>
</feature>
<dbReference type="STRING" id="1033734.GCA_000285535_01404"/>
<evidence type="ECO:0000313" key="3">
    <source>
        <dbReference type="Proteomes" id="UP000306477"/>
    </source>
</evidence>
<name>A0A4S3PP72_9BACI</name>
<gene>
    <name evidence="2" type="ORF">E1I69_16305</name>
</gene>
<organism evidence="2 3">
    <name type="scientific">Bacillus timonensis</name>
    <dbReference type="NCBI Taxonomy" id="1033734"/>
    <lineage>
        <taxon>Bacteria</taxon>
        <taxon>Bacillati</taxon>
        <taxon>Bacillota</taxon>
        <taxon>Bacilli</taxon>
        <taxon>Bacillales</taxon>
        <taxon>Bacillaceae</taxon>
        <taxon>Bacillus</taxon>
    </lineage>
</organism>
<feature type="transmembrane region" description="Helical" evidence="1">
    <location>
        <begin position="75"/>
        <end position="94"/>
    </location>
</feature>
<keyword evidence="3" id="KW-1185">Reference proteome</keyword>
<comment type="caution">
    <text evidence="2">The sequence shown here is derived from an EMBL/GenBank/DDBJ whole genome shotgun (WGS) entry which is preliminary data.</text>
</comment>
<proteinExistence type="predicted"/>
<evidence type="ECO:0000313" key="2">
    <source>
        <dbReference type="EMBL" id="THE11074.1"/>
    </source>
</evidence>
<keyword evidence="1" id="KW-0812">Transmembrane</keyword>
<dbReference type="Pfam" id="PF17099">
    <property type="entry name" value="TrpP"/>
    <property type="match status" value="1"/>
</dbReference>
<feature type="transmembrane region" description="Helical" evidence="1">
    <location>
        <begin position="133"/>
        <end position="155"/>
    </location>
</feature>
<dbReference type="AlphaFoldDB" id="A0A4S3PP72"/>
<feature type="transmembrane region" description="Helical" evidence="1">
    <location>
        <begin position="101"/>
        <end position="127"/>
    </location>
</feature>
<dbReference type="RefSeq" id="WP_136380632.1">
    <property type="nucleotide sequence ID" value="NZ_SLUB01000034.1"/>
</dbReference>
<accession>A0A4S3PP72</accession>
<dbReference type="Proteomes" id="UP000306477">
    <property type="component" value="Unassembled WGS sequence"/>
</dbReference>
<sequence length="172" mass="18212">MNTKVLVLLSLLIGMGAVLHAVMPPIYLGMKPDLLLVMMFLGIILFPEKKYVLLVAIVAGVISALTTGFPGGQIASPFDKVVSAFVFYSIFIAARKYTKSIIMICAVTAVGILVSGIVFLSVALIVAGLPGTFIGLFLSVVLPTTVMGIIAMAIIHPIAQQIMKRTNFTVSA</sequence>
<evidence type="ECO:0000256" key="1">
    <source>
        <dbReference type="SAM" id="Phobius"/>
    </source>
</evidence>
<reference evidence="2 3" key="1">
    <citation type="journal article" date="2019" name="Indoor Air">
        <title>Impacts of indoor surface finishes on bacterial viability.</title>
        <authorList>
            <person name="Hu J."/>
            <person name="Maamar S.B."/>
            <person name="Glawe A.J."/>
            <person name="Gottel N."/>
            <person name="Gilbert J.A."/>
            <person name="Hartmann E.M."/>
        </authorList>
    </citation>
    <scope>NUCLEOTIDE SEQUENCE [LARGE SCALE GENOMIC DNA]</scope>
    <source>
        <strain evidence="2 3">AF060A6</strain>
    </source>
</reference>
<dbReference type="EMBL" id="SLUB01000034">
    <property type="protein sequence ID" value="THE11074.1"/>
    <property type="molecule type" value="Genomic_DNA"/>
</dbReference>
<feature type="transmembrane region" description="Helical" evidence="1">
    <location>
        <begin position="51"/>
        <end position="69"/>
    </location>
</feature>
<dbReference type="InterPro" id="IPR031360">
    <property type="entry name" value="TrpP"/>
</dbReference>
<protein>
    <submittedName>
        <fullName evidence="2">Tryptophan transporter</fullName>
    </submittedName>
</protein>
<keyword evidence="1" id="KW-0472">Membrane</keyword>
<dbReference type="OrthoDB" id="2243651at2"/>